<comment type="similarity">
    <text evidence="1">Belongs to the AAA ATPase family. RarA/MGS1/WRNIP1 subfamily.</text>
</comment>
<evidence type="ECO:0000256" key="3">
    <source>
        <dbReference type="ARBA" id="ARBA00022840"/>
    </source>
</evidence>
<dbReference type="Pfam" id="PF12002">
    <property type="entry name" value="MgsA_C"/>
    <property type="match status" value="1"/>
</dbReference>
<comment type="caution">
    <text evidence="8">The sequence shown here is derived from an EMBL/GenBank/DDBJ whole genome shotgun (WGS) entry which is preliminary data.</text>
</comment>
<dbReference type="Pfam" id="PF08149">
    <property type="entry name" value="BING4CT"/>
    <property type="match status" value="1"/>
</dbReference>
<dbReference type="Proteomes" id="UP001642464">
    <property type="component" value="Unassembled WGS sequence"/>
</dbReference>
<keyword evidence="9" id="KW-1185">Reference proteome</keyword>
<dbReference type="CDD" id="cd00009">
    <property type="entry name" value="AAA"/>
    <property type="match status" value="1"/>
</dbReference>
<dbReference type="Gene3D" id="1.20.272.10">
    <property type="match status" value="1"/>
</dbReference>
<feature type="domain" description="BING4 C-terminal" evidence="7">
    <location>
        <begin position="574"/>
        <end position="653"/>
    </location>
</feature>
<name>A0ABP0P0Q7_9DINO</name>
<dbReference type="PANTHER" id="PTHR13779:SF7">
    <property type="entry name" value="ATPASE WRNIP1"/>
    <property type="match status" value="1"/>
</dbReference>
<dbReference type="EMBL" id="CAXAMM010032113">
    <property type="protein sequence ID" value="CAK9069233.1"/>
    <property type="molecule type" value="Genomic_DNA"/>
</dbReference>
<gene>
    <name evidence="8" type="ORF">SCF082_LOCUS34714</name>
</gene>
<dbReference type="InterPro" id="IPR008921">
    <property type="entry name" value="DNA_pol3_clamp-load_cplx_C"/>
</dbReference>
<evidence type="ECO:0000313" key="9">
    <source>
        <dbReference type="Proteomes" id="UP001642464"/>
    </source>
</evidence>
<keyword evidence="2" id="KW-0547">Nucleotide-binding</keyword>
<feature type="region of interest" description="Disordered" evidence="5">
    <location>
        <begin position="671"/>
        <end position="778"/>
    </location>
</feature>
<feature type="compositionally biased region" description="Basic and acidic residues" evidence="5">
    <location>
        <begin position="671"/>
        <end position="685"/>
    </location>
</feature>
<feature type="coiled-coil region" evidence="4">
    <location>
        <begin position="47"/>
        <end position="74"/>
    </location>
</feature>
<dbReference type="SMART" id="SM01033">
    <property type="entry name" value="BING4CT"/>
    <property type="match status" value="1"/>
</dbReference>
<evidence type="ECO:0000313" key="8">
    <source>
        <dbReference type="EMBL" id="CAK9069233.1"/>
    </source>
</evidence>
<dbReference type="SMART" id="SM00382">
    <property type="entry name" value="AAA"/>
    <property type="match status" value="1"/>
</dbReference>
<dbReference type="InterPro" id="IPR051314">
    <property type="entry name" value="AAA_ATPase_RarA/MGS1/WRNIP1"/>
</dbReference>
<dbReference type="Pfam" id="PF16193">
    <property type="entry name" value="AAA_assoc_2"/>
    <property type="match status" value="1"/>
</dbReference>
<keyword evidence="4" id="KW-0175">Coiled coil</keyword>
<dbReference type="SUPFAM" id="SSF48019">
    <property type="entry name" value="post-AAA+ oligomerization domain-like"/>
    <property type="match status" value="1"/>
</dbReference>
<feature type="compositionally biased region" description="Acidic residues" evidence="5">
    <location>
        <begin position="725"/>
        <end position="747"/>
    </location>
</feature>
<dbReference type="InterPro" id="IPR027417">
    <property type="entry name" value="P-loop_NTPase"/>
</dbReference>
<evidence type="ECO:0000259" key="7">
    <source>
        <dbReference type="SMART" id="SM01033"/>
    </source>
</evidence>
<evidence type="ECO:0000256" key="1">
    <source>
        <dbReference type="ARBA" id="ARBA00008959"/>
    </source>
</evidence>
<proteinExistence type="inferred from homology"/>
<accession>A0ABP0P0Q7</accession>
<feature type="domain" description="AAA+ ATPase" evidence="6">
    <location>
        <begin position="1"/>
        <end position="131"/>
    </location>
</feature>
<dbReference type="GO" id="GO:0004386">
    <property type="term" value="F:helicase activity"/>
    <property type="evidence" value="ECO:0007669"/>
    <property type="project" value="UniProtKB-KW"/>
</dbReference>
<dbReference type="Gene3D" id="1.10.8.60">
    <property type="match status" value="1"/>
</dbReference>
<reference evidence="8 9" key="1">
    <citation type="submission" date="2024-02" db="EMBL/GenBank/DDBJ databases">
        <authorList>
            <person name="Chen Y."/>
            <person name="Shah S."/>
            <person name="Dougan E. K."/>
            <person name="Thang M."/>
            <person name="Chan C."/>
        </authorList>
    </citation>
    <scope>NUCLEOTIDE SEQUENCE [LARGE SCALE GENOMIC DNA]</scope>
</reference>
<evidence type="ECO:0000256" key="2">
    <source>
        <dbReference type="ARBA" id="ARBA00022741"/>
    </source>
</evidence>
<dbReference type="InterPro" id="IPR003959">
    <property type="entry name" value="ATPase_AAA_core"/>
</dbReference>
<dbReference type="InterPro" id="IPR003593">
    <property type="entry name" value="AAA+_ATPase"/>
</dbReference>
<keyword evidence="3" id="KW-0067">ATP-binding</keyword>
<evidence type="ECO:0000259" key="6">
    <source>
        <dbReference type="SMART" id="SM00382"/>
    </source>
</evidence>
<dbReference type="PANTHER" id="PTHR13779">
    <property type="entry name" value="WERNER HELICASE-INTERACTING PROTEIN 1 FAMILY MEMBER"/>
    <property type="match status" value="1"/>
</dbReference>
<keyword evidence="8" id="KW-0347">Helicase</keyword>
<dbReference type="CDD" id="cd18139">
    <property type="entry name" value="HLD_clamp_RarA"/>
    <property type="match status" value="1"/>
</dbReference>
<keyword evidence="8" id="KW-0378">Hydrolase</keyword>
<evidence type="ECO:0000256" key="4">
    <source>
        <dbReference type="SAM" id="Coils"/>
    </source>
</evidence>
<dbReference type="Gene3D" id="3.40.50.300">
    <property type="entry name" value="P-loop containing nucleotide triphosphate hydrolases"/>
    <property type="match status" value="1"/>
</dbReference>
<feature type="compositionally biased region" description="Basic residues" evidence="5">
    <location>
        <begin position="686"/>
        <end position="707"/>
    </location>
</feature>
<dbReference type="Pfam" id="PF00004">
    <property type="entry name" value="AAA"/>
    <property type="match status" value="1"/>
</dbReference>
<dbReference type="InterPro" id="IPR012952">
    <property type="entry name" value="BING4_C_dom"/>
</dbReference>
<sequence length="778" mass="84261">MILWGPPGCGKTSFAHCLAAQSATSTRSTPAGSCPSGTSGTTCFRQLSAARVGLAELREELKAAQQKAKKGVKTILFVDELHRWSKAQQDALLQDSERGTITLIGATTENPSFSLNNAILSRCRLVVFAKLSSEAIGRVIDRAVALDQQLAGVHLSAEARQLLVAAADGDARVALNSLELAASLGATAPAPTGGATGPAIEAETVRAAVQRRALYDRNGDFHYDLISALHKSLRGGSADAALYYAVRMLTAGEEPRYVTRRLIRFASEDVGLADPLALSQAVAADQAVHAIGMPEAGVVIAQCVIYLALAPKSCAVYRAYEAAQKVCEEEPHAAVANRLSLPPFRWAQSGSPSGVEFEAGRLSISVGLWSRNQVGDGVGVKSFGGKRRRTKKMGFELIRVKLWEIFFLEDLCKVPTLGAVAGVFIGRAAVEARQVLSPFVVSSMATLLQEAQLHRCLILPGPTVNVGALAAQGPSQIPQEAPAWLRFWSYEAEDRAFRGSGIQLLDLENGLALVPASMALRVNGSLATATLVELHGLPEEVLGKESMTGMLAMCCGGFFEVFKDVFSTARETKPYIKEQYKGRQIECVRYRPFEDVCCVGRSDGFGSLVVPGAGKANFDSFEANPFETKSQRREREVQSLLEKLQPDSIMLNPDDIGQIDREVVKVWRDNSKKEEEAKAKEEAAKKKPVKKMRGKNKVGNRMKRKALKQGAEGRQKARNRLAGEKDEDDDDDDDGEEEDDEGEEVEEQAGSKKKKDPQVPAGVGTALSRFYGKRRRKT</sequence>
<dbReference type="InterPro" id="IPR021886">
    <property type="entry name" value="MgsA_C"/>
</dbReference>
<organism evidence="8 9">
    <name type="scientific">Durusdinium trenchii</name>
    <dbReference type="NCBI Taxonomy" id="1381693"/>
    <lineage>
        <taxon>Eukaryota</taxon>
        <taxon>Sar</taxon>
        <taxon>Alveolata</taxon>
        <taxon>Dinophyceae</taxon>
        <taxon>Suessiales</taxon>
        <taxon>Symbiodiniaceae</taxon>
        <taxon>Durusdinium</taxon>
    </lineage>
</organism>
<dbReference type="InterPro" id="IPR032423">
    <property type="entry name" value="AAA_assoc_2"/>
</dbReference>
<protein>
    <submittedName>
        <fullName evidence="8">ATPase WRNIP1 (Werner helicase-interacting protein 1)</fullName>
    </submittedName>
</protein>
<dbReference type="SUPFAM" id="SSF52540">
    <property type="entry name" value="P-loop containing nucleoside triphosphate hydrolases"/>
    <property type="match status" value="1"/>
</dbReference>
<evidence type="ECO:0000256" key="5">
    <source>
        <dbReference type="SAM" id="MobiDB-lite"/>
    </source>
</evidence>